<feature type="site" description="Important for catalytic activity" evidence="7">
    <location>
        <position position="218"/>
    </location>
</feature>
<dbReference type="HAMAP" id="MF_02065">
    <property type="entry name" value="MltG"/>
    <property type="match status" value="1"/>
</dbReference>
<dbReference type="InterPro" id="IPR003770">
    <property type="entry name" value="MLTG-like"/>
</dbReference>
<dbReference type="EMBL" id="MFGW01000114">
    <property type="protein sequence ID" value="OGF65213.1"/>
    <property type="molecule type" value="Genomic_DNA"/>
</dbReference>
<evidence type="ECO:0000256" key="1">
    <source>
        <dbReference type="ARBA" id="ARBA00022475"/>
    </source>
</evidence>
<dbReference type="Pfam" id="PF02618">
    <property type="entry name" value="YceG"/>
    <property type="match status" value="1"/>
</dbReference>
<dbReference type="Gene3D" id="3.30.1490.480">
    <property type="entry name" value="Endolytic murein transglycosylase"/>
    <property type="match status" value="1"/>
</dbReference>
<organism evidence="8 9">
    <name type="scientific">Candidatus Fischerbacteria bacterium RBG_13_37_8</name>
    <dbReference type="NCBI Taxonomy" id="1817863"/>
    <lineage>
        <taxon>Bacteria</taxon>
        <taxon>Candidatus Fischeribacteriota</taxon>
    </lineage>
</organism>
<evidence type="ECO:0000313" key="9">
    <source>
        <dbReference type="Proteomes" id="UP000178943"/>
    </source>
</evidence>
<comment type="function">
    <text evidence="7">Functions as a peptidoglycan terminase that cleaves nascent peptidoglycan strands endolytically to terminate their elongation.</text>
</comment>
<proteinExistence type="inferred from homology"/>
<keyword evidence="6 7" id="KW-0961">Cell wall biogenesis/degradation</keyword>
<evidence type="ECO:0000256" key="3">
    <source>
        <dbReference type="ARBA" id="ARBA00022989"/>
    </source>
</evidence>
<evidence type="ECO:0000256" key="5">
    <source>
        <dbReference type="ARBA" id="ARBA00023239"/>
    </source>
</evidence>
<dbReference type="GO" id="GO:0005886">
    <property type="term" value="C:plasma membrane"/>
    <property type="evidence" value="ECO:0007669"/>
    <property type="project" value="UniProtKB-UniRule"/>
</dbReference>
<dbReference type="NCBIfam" id="TIGR00247">
    <property type="entry name" value="endolytic transglycosylase MltG"/>
    <property type="match status" value="1"/>
</dbReference>
<dbReference type="CDD" id="cd08010">
    <property type="entry name" value="MltG_like"/>
    <property type="match status" value="1"/>
</dbReference>
<dbReference type="EC" id="4.2.2.29" evidence="7"/>
<dbReference type="STRING" id="1817863.A2Y62_17805"/>
<dbReference type="Gene3D" id="3.30.160.60">
    <property type="entry name" value="Classic Zinc Finger"/>
    <property type="match status" value="1"/>
</dbReference>
<gene>
    <name evidence="7" type="primary">mltG</name>
    <name evidence="8" type="ORF">A2Y62_17805</name>
</gene>
<dbReference type="PANTHER" id="PTHR30518:SF2">
    <property type="entry name" value="ENDOLYTIC MUREIN TRANSGLYCOSYLASE"/>
    <property type="match status" value="1"/>
</dbReference>
<evidence type="ECO:0000256" key="6">
    <source>
        <dbReference type="ARBA" id="ARBA00023316"/>
    </source>
</evidence>
<evidence type="ECO:0000256" key="7">
    <source>
        <dbReference type="HAMAP-Rule" id="MF_02065"/>
    </source>
</evidence>
<dbReference type="PANTHER" id="PTHR30518">
    <property type="entry name" value="ENDOLYTIC MUREIN TRANSGLYCOSYLASE"/>
    <property type="match status" value="1"/>
</dbReference>
<dbReference type="Proteomes" id="UP000178943">
    <property type="component" value="Unassembled WGS sequence"/>
</dbReference>
<accession>A0A1F5VPD9</accession>
<keyword evidence="1 7" id="KW-1003">Cell membrane</keyword>
<keyword evidence="4 7" id="KW-0472">Membrane</keyword>
<comment type="caution">
    <text evidence="8">The sequence shown here is derived from an EMBL/GenBank/DDBJ whole genome shotgun (WGS) entry which is preliminary data.</text>
</comment>
<name>A0A1F5VPD9_9BACT</name>
<dbReference type="GO" id="GO:0008932">
    <property type="term" value="F:lytic endotransglycosylase activity"/>
    <property type="evidence" value="ECO:0007669"/>
    <property type="project" value="UniProtKB-UniRule"/>
</dbReference>
<dbReference type="GO" id="GO:0071555">
    <property type="term" value="P:cell wall organization"/>
    <property type="evidence" value="ECO:0007669"/>
    <property type="project" value="UniProtKB-KW"/>
</dbReference>
<reference evidence="8 9" key="1">
    <citation type="journal article" date="2016" name="Nat. Commun.">
        <title>Thousands of microbial genomes shed light on interconnected biogeochemical processes in an aquifer system.</title>
        <authorList>
            <person name="Anantharaman K."/>
            <person name="Brown C.T."/>
            <person name="Hug L.A."/>
            <person name="Sharon I."/>
            <person name="Castelle C.J."/>
            <person name="Probst A.J."/>
            <person name="Thomas B.C."/>
            <person name="Singh A."/>
            <person name="Wilkins M.J."/>
            <person name="Karaoz U."/>
            <person name="Brodie E.L."/>
            <person name="Williams K.H."/>
            <person name="Hubbard S.S."/>
            <person name="Banfield J.F."/>
        </authorList>
    </citation>
    <scope>NUCLEOTIDE SEQUENCE [LARGE SCALE GENOMIC DNA]</scope>
</reference>
<keyword evidence="2 7" id="KW-0812">Transmembrane</keyword>
<sequence length="334" mass="38418">MSKKIILLLFFVALVIGFTWYSYETLNEPQYSLSVPVEVYIKPGTSFSGTIASLTEKGLLKDPFVFKLYFLATDKHRYIKAGYYLFDEPLSIIEFGDKLIKGESLYSKITIPEGSNLFDIEGILRKQGLLEGTDYFQLIVSEELLKEARTIEPEIESLEGYLFPETYYFAKGETALSLLTMMIREFKKRYIPLLKKKAEEMNSTVKALVIMASLIEKETGYVEEKPLVASVFYNRLGRGMKLQCDPTVYYSFFMMGRYPEILTKEDLEIDSPYNTYYYSGFPPTPICNPGSTSIQAALNPANSDYLYFVSKRDGTHYFSRNLNEHLNAKAKYQR</sequence>
<dbReference type="AlphaFoldDB" id="A0A1F5VPD9"/>
<evidence type="ECO:0000256" key="2">
    <source>
        <dbReference type="ARBA" id="ARBA00022692"/>
    </source>
</evidence>
<comment type="similarity">
    <text evidence="7">Belongs to the transglycosylase MltG family.</text>
</comment>
<evidence type="ECO:0000256" key="4">
    <source>
        <dbReference type="ARBA" id="ARBA00023136"/>
    </source>
</evidence>
<keyword evidence="5 7" id="KW-0456">Lyase</keyword>
<comment type="catalytic activity">
    <reaction evidence="7">
        <text>a peptidoglycan chain = a peptidoglycan chain with N-acetyl-1,6-anhydromuramyl-[peptide] at the reducing end + a peptidoglycan chain with N-acetylglucosamine at the non-reducing end.</text>
        <dbReference type="EC" id="4.2.2.29"/>
    </reaction>
</comment>
<keyword evidence="3 7" id="KW-1133">Transmembrane helix</keyword>
<protein>
    <recommendedName>
        <fullName evidence="7">Endolytic murein transglycosylase</fullName>
        <ecNumber evidence="7">4.2.2.29</ecNumber>
    </recommendedName>
    <alternativeName>
        <fullName evidence="7">Peptidoglycan lytic transglycosylase</fullName>
    </alternativeName>
    <alternativeName>
        <fullName evidence="7">Peptidoglycan polymerization terminase</fullName>
    </alternativeName>
</protein>
<evidence type="ECO:0000313" key="8">
    <source>
        <dbReference type="EMBL" id="OGF65213.1"/>
    </source>
</evidence>
<dbReference type="GO" id="GO:0009252">
    <property type="term" value="P:peptidoglycan biosynthetic process"/>
    <property type="evidence" value="ECO:0007669"/>
    <property type="project" value="UniProtKB-UniRule"/>
</dbReference>